<evidence type="ECO:0000256" key="1">
    <source>
        <dbReference type="ARBA" id="ARBA00004141"/>
    </source>
</evidence>
<feature type="transmembrane region" description="Helical" evidence="7">
    <location>
        <begin position="112"/>
        <end position="131"/>
    </location>
</feature>
<comment type="similarity">
    <text evidence="2">Belongs to the bacterial sugar transferase family.</text>
</comment>
<organism evidence="9 10">
    <name type="scientific">Muricoprocola aceti</name>
    <dbReference type="NCBI Taxonomy" id="2981772"/>
    <lineage>
        <taxon>Bacteria</taxon>
        <taxon>Bacillati</taxon>
        <taxon>Bacillota</taxon>
        <taxon>Clostridia</taxon>
        <taxon>Lachnospirales</taxon>
        <taxon>Lachnospiraceae</taxon>
        <taxon>Muricoprocola</taxon>
    </lineage>
</organism>
<dbReference type="EC" id="2.7.8.31" evidence="9"/>
<comment type="caution">
    <text evidence="9">The sequence shown here is derived from an EMBL/GenBank/DDBJ whole genome shotgun (WGS) entry which is preliminary data.</text>
</comment>
<evidence type="ECO:0000256" key="7">
    <source>
        <dbReference type="SAM" id="Phobius"/>
    </source>
</evidence>
<dbReference type="Pfam" id="PF02397">
    <property type="entry name" value="Bac_transf"/>
    <property type="match status" value="1"/>
</dbReference>
<dbReference type="EMBL" id="JAOQKE010000004">
    <property type="protein sequence ID" value="MCU6724763.1"/>
    <property type="molecule type" value="Genomic_DNA"/>
</dbReference>
<protein>
    <submittedName>
        <fullName evidence="9">Undecaprenyl-phosphate glucose phosphotransferase</fullName>
        <ecNumber evidence="9">2.7.8.31</ecNumber>
    </submittedName>
</protein>
<dbReference type="InterPro" id="IPR003362">
    <property type="entry name" value="Bact_transf"/>
</dbReference>
<dbReference type="InterPro" id="IPR036291">
    <property type="entry name" value="NAD(P)-bd_dom_sf"/>
</dbReference>
<gene>
    <name evidence="9" type="ORF">OCV47_05260</name>
</gene>
<comment type="subcellular location">
    <subcellularLocation>
        <location evidence="1">Membrane</location>
        <topology evidence="1">Multi-pass membrane protein</topology>
    </subcellularLocation>
</comment>
<keyword evidence="10" id="KW-1185">Reference proteome</keyword>
<evidence type="ECO:0000259" key="8">
    <source>
        <dbReference type="Pfam" id="PF02397"/>
    </source>
</evidence>
<dbReference type="InterPro" id="IPR017475">
    <property type="entry name" value="EPS_sugar_tfrase"/>
</dbReference>
<keyword evidence="3 9" id="KW-0808">Transferase</keyword>
<reference evidence="9 10" key="1">
    <citation type="journal article" date="2021" name="ISME Commun">
        <title>Automated analysis of genomic sequences facilitates high-throughput and comprehensive description of bacteria.</title>
        <authorList>
            <person name="Hitch T.C.A."/>
        </authorList>
    </citation>
    <scope>NUCLEOTIDE SEQUENCE [LARGE SCALE GENOMIC DNA]</scope>
    <source>
        <strain evidence="9 10">Sanger_29</strain>
    </source>
</reference>
<dbReference type="NCBIfam" id="TIGR03023">
    <property type="entry name" value="WcaJ_sugtrans"/>
    <property type="match status" value="1"/>
</dbReference>
<dbReference type="GO" id="GO:0089702">
    <property type="term" value="F:undecaprenyl-phosphate glucose phosphotransferase activity"/>
    <property type="evidence" value="ECO:0007669"/>
    <property type="project" value="UniProtKB-EC"/>
</dbReference>
<feature type="transmembrane region" description="Helical" evidence="7">
    <location>
        <begin position="82"/>
        <end position="100"/>
    </location>
</feature>
<evidence type="ECO:0000256" key="6">
    <source>
        <dbReference type="ARBA" id="ARBA00023136"/>
    </source>
</evidence>
<keyword evidence="4 7" id="KW-0812">Transmembrane</keyword>
<feature type="transmembrane region" description="Helical" evidence="7">
    <location>
        <begin position="284"/>
        <end position="305"/>
    </location>
</feature>
<evidence type="ECO:0000256" key="4">
    <source>
        <dbReference type="ARBA" id="ARBA00022692"/>
    </source>
</evidence>
<name>A0ABT2SJW1_9FIRM</name>
<sequence length="466" mass="53616">MIKDNQQYFNRLHVLIDALITAGSYMLAWFIQIKVITGEEIGVLPAEMYMMVLIPLIPGMLLLNSAFNLYTPKRVQGRRLELSNILKANLFGMLIFMAAVTLVKQHEFSRQLIFIFFGFNICFETLERVIIRWGLRKIRRRGMNLKHILLVGMGAAGKGYIDRIMDNPEWGYHVFGILDDNMERTATYRGIQMIGRTEDLEDILKEHQLDEIIIALSLSEYYKLAHIVAVCEKSGVHTKLIPDYGNIIPTRPYTEDLMGLPVINIRYVPLSNTFNAMAKRTVDIVGSLVCIVLFSPIMLLAALLVKLTSPGPVIFRQERVGLHNQPFVMYKFRSMQVQSKSGEKAGWTTKNDVRVTGVGKFMRRTSIDELPQLFNVLKGEMSLIGPRPERPQFVEKFREEIPRYMVKHQVRPGMTGWAQVNGYRGDTSIRKRIDCDLYYIENWTMGLDIKILFLTVFKGFINKNAY</sequence>
<feature type="transmembrane region" description="Helical" evidence="7">
    <location>
        <begin position="48"/>
        <end position="70"/>
    </location>
</feature>
<dbReference type="Pfam" id="PF13727">
    <property type="entry name" value="CoA_binding_3"/>
    <property type="match status" value="1"/>
</dbReference>
<feature type="transmembrane region" description="Helical" evidence="7">
    <location>
        <begin position="12"/>
        <end position="36"/>
    </location>
</feature>
<dbReference type="PANTHER" id="PTHR30576">
    <property type="entry name" value="COLANIC BIOSYNTHESIS UDP-GLUCOSE LIPID CARRIER TRANSFERASE"/>
    <property type="match status" value="1"/>
</dbReference>
<evidence type="ECO:0000313" key="10">
    <source>
        <dbReference type="Proteomes" id="UP001652338"/>
    </source>
</evidence>
<keyword evidence="6 7" id="KW-0472">Membrane</keyword>
<evidence type="ECO:0000256" key="2">
    <source>
        <dbReference type="ARBA" id="ARBA00006464"/>
    </source>
</evidence>
<dbReference type="Proteomes" id="UP001652338">
    <property type="component" value="Unassembled WGS sequence"/>
</dbReference>
<dbReference type="Gene3D" id="3.40.50.720">
    <property type="entry name" value="NAD(P)-binding Rossmann-like Domain"/>
    <property type="match status" value="1"/>
</dbReference>
<evidence type="ECO:0000313" key="9">
    <source>
        <dbReference type="EMBL" id="MCU6724763.1"/>
    </source>
</evidence>
<keyword evidence="5 7" id="KW-1133">Transmembrane helix</keyword>
<accession>A0ABT2SJW1</accession>
<evidence type="ECO:0000256" key="3">
    <source>
        <dbReference type="ARBA" id="ARBA00022679"/>
    </source>
</evidence>
<evidence type="ECO:0000256" key="5">
    <source>
        <dbReference type="ARBA" id="ARBA00022989"/>
    </source>
</evidence>
<dbReference type="NCBIfam" id="TIGR03025">
    <property type="entry name" value="EPS_sugtrans"/>
    <property type="match status" value="1"/>
</dbReference>
<proteinExistence type="inferred from homology"/>
<dbReference type="SUPFAM" id="SSF51735">
    <property type="entry name" value="NAD(P)-binding Rossmann-fold domains"/>
    <property type="match status" value="1"/>
</dbReference>
<dbReference type="PANTHER" id="PTHR30576:SF0">
    <property type="entry name" value="UNDECAPRENYL-PHOSPHATE N-ACETYLGALACTOSAMINYL 1-PHOSPHATE TRANSFERASE-RELATED"/>
    <property type="match status" value="1"/>
</dbReference>
<feature type="domain" description="Bacterial sugar transferase" evidence="8">
    <location>
        <begin position="279"/>
        <end position="458"/>
    </location>
</feature>
<dbReference type="RefSeq" id="WP_262654209.1">
    <property type="nucleotide sequence ID" value="NZ_JAOQKE010000004.1"/>
</dbReference>
<dbReference type="InterPro" id="IPR017473">
    <property type="entry name" value="Undecaprenyl-P_gluc_Ptfrase"/>
</dbReference>